<dbReference type="Proteomes" id="UP000247702">
    <property type="component" value="Unassembled WGS sequence"/>
</dbReference>
<accession>A0A2Z6SK95</accession>
<protein>
    <submittedName>
        <fullName evidence="2">Uncharacterized protein</fullName>
    </submittedName>
</protein>
<evidence type="ECO:0000256" key="1">
    <source>
        <dbReference type="SAM" id="MobiDB-lite"/>
    </source>
</evidence>
<sequence>MLQILLHTKDPSNRLYVLVLELNSYTFFKIKISSPQEIIDRSIERKYKSALKNAYMIFMTDCSEAFKTAKSEKKFRQNSEHFKDFSLLWNNSPKEVKDEYDRVYKMLKRNNFLQFVHYNPQNGNNEPITNSQISQPAAEDNSANDSISEATACNDGLNSYSAVNNVGNLFIDSLEENDANNLNNYSIVNNTENLITGTLGPLEENNTNNLNNYSIVNNTENLISSFGGNNANNLNNYSIVDNTGNLITETLGSFGENNTNNLNDYSMVDLTTETLESFGGNNTDNLNNYSIVDNTGNLISSFGGNNTNSLNYSIVDNGRNLINSYGENHMNNYQIVNNTGDLFIAENSLGSLGDNNVILETDDSLNNYQIVDNTGNLIISAIDNCLFEHGQDENNLNSQIY</sequence>
<dbReference type="CDD" id="cd00084">
    <property type="entry name" value="HMG-box_SF"/>
    <property type="match status" value="1"/>
</dbReference>
<proteinExistence type="predicted"/>
<gene>
    <name evidence="2" type="ORF">RclHR1_00070026</name>
</gene>
<keyword evidence="3" id="KW-1185">Reference proteome</keyword>
<dbReference type="AlphaFoldDB" id="A0A2Z6SK95"/>
<evidence type="ECO:0000313" key="2">
    <source>
        <dbReference type="EMBL" id="GBC06659.1"/>
    </source>
</evidence>
<name>A0A2Z6SK95_9GLOM</name>
<feature type="region of interest" description="Disordered" evidence="1">
    <location>
        <begin position="119"/>
        <end position="145"/>
    </location>
</feature>
<dbReference type="SUPFAM" id="SSF47095">
    <property type="entry name" value="HMG-box"/>
    <property type="match status" value="1"/>
</dbReference>
<dbReference type="InterPro" id="IPR036910">
    <property type="entry name" value="HMG_box_dom_sf"/>
</dbReference>
<dbReference type="EMBL" id="BEXD01004092">
    <property type="protein sequence ID" value="GBC06659.1"/>
    <property type="molecule type" value="Genomic_DNA"/>
</dbReference>
<organism evidence="2 3">
    <name type="scientific">Rhizophagus clarus</name>
    <dbReference type="NCBI Taxonomy" id="94130"/>
    <lineage>
        <taxon>Eukaryota</taxon>
        <taxon>Fungi</taxon>
        <taxon>Fungi incertae sedis</taxon>
        <taxon>Mucoromycota</taxon>
        <taxon>Glomeromycotina</taxon>
        <taxon>Glomeromycetes</taxon>
        <taxon>Glomerales</taxon>
        <taxon>Glomeraceae</taxon>
        <taxon>Rhizophagus</taxon>
    </lineage>
</organism>
<dbReference type="Gene3D" id="1.10.30.10">
    <property type="entry name" value="High mobility group box domain"/>
    <property type="match status" value="1"/>
</dbReference>
<evidence type="ECO:0000313" key="3">
    <source>
        <dbReference type="Proteomes" id="UP000247702"/>
    </source>
</evidence>
<reference evidence="2 3" key="1">
    <citation type="submission" date="2017-11" db="EMBL/GenBank/DDBJ databases">
        <title>The genome of Rhizophagus clarus HR1 reveals common genetic basis of auxotrophy among arbuscular mycorrhizal fungi.</title>
        <authorList>
            <person name="Kobayashi Y."/>
        </authorList>
    </citation>
    <scope>NUCLEOTIDE SEQUENCE [LARGE SCALE GENOMIC DNA]</scope>
    <source>
        <strain evidence="2 3">HR1</strain>
    </source>
</reference>
<comment type="caution">
    <text evidence="2">The sequence shown here is derived from an EMBL/GenBank/DDBJ whole genome shotgun (WGS) entry which is preliminary data.</text>
</comment>